<dbReference type="EMBL" id="CP029479">
    <property type="protein sequence ID" value="AWM77756.1"/>
    <property type="molecule type" value="Genomic_DNA"/>
</dbReference>
<reference evidence="2" key="1">
    <citation type="submission" date="2018-05" db="EMBL/GenBank/DDBJ databases">
        <title>Genome sequencing of Phenylobacterium sp. HYN0004.</title>
        <authorList>
            <person name="Yi H."/>
            <person name="Baek C."/>
        </authorList>
    </citation>
    <scope>NUCLEOTIDE SEQUENCE [LARGE SCALE GENOMIC DNA]</scope>
    <source>
        <strain evidence="2">HYN0004</strain>
    </source>
</reference>
<gene>
    <name evidence="1" type="ORF">HYN04_08260</name>
</gene>
<dbReference type="SUPFAM" id="SSF52402">
    <property type="entry name" value="Adenine nucleotide alpha hydrolases-like"/>
    <property type="match status" value="2"/>
</dbReference>
<dbReference type="Proteomes" id="UP000247763">
    <property type="component" value="Chromosome"/>
</dbReference>
<proteinExistence type="predicted"/>
<dbReference type="CDD" id="cd00293">
    <property type="entry name" value="USP-like"/>
    <property type="match status" value="1"/>
</dbReference>
<dbReference type="Gene3D" id="3.40.50.12370">
    <property type="match status" value="1"/>
</dbReference>
<accession>A0A2Z3HUB1</accession>
<keyword evidence="2" id="KW-1185">Reference proteome</keyword>
<sequence length="274" mass="29401">MSFRSLLVHAQPGEGSKLRTEAAAALAIRLDALLIGLGAEAIPPIATTDPYGFGTGQWTPLLYEQQSRNLEAAKAAFAAQTEGAKTEWRSVGDLPTPAMARVARAVDLVVTGGPTGSGDIYNTASTAELLISSGRPMLVVPPHGGRLETRRIMVAWKDTREARRAVSDALSFMHMADEILIVALGPKEDQDALRAQAEDVAGMISRHSMARPRTHVAVSGADDVQVDLLSQADRMDADLIVSGAYGHSRAYEWVLGGVTRHLLHACERFVFLSH</sequence>
<evidence type="ECO:0000313" key="1">
    <source>
        <dbReference type="EMBL" id="AWM77756.1"/>
    </source>
</evidence>
<evidence type="ECO:0000313" key="2">
    <source>
        <dbReference type="Proteomes" id="UP000247763"/>
    </source>
</evidence>
<dbReference type="AlphaFoldDB" id="A0A2Z3HUB1"/>
<dbReference type="RefSeq" id="WP_110450323.1">
    <property type="nucleotide sequence ID" value="NZ_CP029479.1"/>
</dbReference>
<organism evidence="1 2">
    <name type="scientific">Phenylobacterium parvum</name>
    <dbReference type="NCBI Taxonomy" id="2201350"/>
    <lineage>
        <taxon>Bacteria</taxon>
        <taxon>Pseudomonadati</taxon>
        <taxon>Pseudomonadota</taxon>
        <taxon>Alphaproteobacteria</taxon>
        <taxon>Caulobacterales</taxon>
        <taxon>Caulobacteraceae</taxon>
        <taxon>Phenylobacterium</taxon>
    </lineage>
</organism>
<name>A0A2Z3HUB1_9CAUL</name>
<protein>
    <submittedName>
        <fullName evidence="1">Universal stress protein</fullName>
    </submittedName>
</protein>
<dbReference type="KEGG" id="phb:HYN04_08260"/>
<dbReference type="OrthoDB" id="9804721at2"/>